<dbReference type="InterPro" id="IPR000306">
    <property type="entry name" value="Znf_FYVE"/>
</dbReference>
<evidence type="ECO:0000256" key="1">
    <source>
        <dbReference type="ARBA" id="ARBA00022723"/>
    </source>
</evidence>
<evidence type="ECO:0000256" key="7">
    <source>
        <dbReference type="SAM" id="MobiDB-lite"/>
    </source>
</evidence>
<organism evidence="10">
    <name type="scientific">Oikopleura dioica</name>
    <name type="common">Tunicate</name>
    <dbReference type="NCBI Taxonomy" id="34765"/>
    <lineage>
        <taxon>Eukaryota</taxon>
        <taxon>Metazoa</taxon>
        <taxon>Chordata</taxon>
        <taxon>Tunicata</taxon>
        <taxon>Appendicularia</taxon>
        <taxon>Copelata</taxon>
        <taxon>Oikopleuridae</taxon>
        <taxon>Oikopleura</taxon>
    </lineage>
</organism>
<evidence type="ECO:0000313" key="10">
    <source>
        <dbReference type="EMBL" id="CBY18318.1"/>
    </source>
</evidence>
<dbReference type="PANTHER" id="PTHR45956:SF6">
    <property type="entry name" value="RUN DOMAIN-CONTAINING PROTEIN"/>
    <property type="match status" value="1"/>
</dbReference>
<keyword evidence="2 5" id="KW-0863">Zinc-finger</keyword>
<dbReference type="FunCoup" id="E4X4V0">
    <property type="interactions" value="182"/>
</dbReference>
<dbReference type="OrthoDB" id="79871at2759"/>
<evidence type="ECO:0000256" key="2">
    <source>
        <dbReference type="ARBA" id="ARBA00022771"/>
    </source>
</evidence>
<dbReference type="SUPFAM" id="SSF57903">
    <property type="entry name" value="FYVE/PHD zinc finger"/>
    <property type="match status" value="1"/>
</dbReference>
<dbReference type="Gene3D" id="3.30.40.10">
    <property type="entry name" value="Zinc/RING finger domain, C3HC4 (zinc finger)"/>
    <property type="match status" value="1"/>
</dbReference>
<keyword evidence="4 6" id="KW-0175">Coiled coil</keyword>
<evidence type="ECO:0000256" key="4">
    <source>
        <dbReference type="ARBA" id="ARBA00023054"/>
    </source>
</evidence>
<feature type="region of interest" description="Disordered" evidence="7">
    <location>
        <begin position="30"/>
        <end position="83"/>
    </location>
</feature>
<evidence type="ECO:0000256" key="3">
    <source>
        <dbReference type="ARBA" id="ARBA00022833"/>
    </source>
</evidence>
<sequence length="712" mass="80758">MSETTESEEILVFTDGSPDLVEQLDDLKSLGELKIETPEPEKVTKGDSEKKEEPEVAEIAREESLKSDSTSINGSESNLVQSQRTSLPSLSGILSTFSGRGDFWSTSSTSPQLEKSSEDGSDYLGQRRNLSLVAKIATRALIDPCLEKSIIIEENYPPLVQFLAVLEEVLLHGWKQKISMFNRNKSFWAVFDHKQMESAVPELKETNKTVKDLPGIKSGLGRARAFLRLALMQKKLPDYLDALQSSEASFRGEFWEDWALLRHDEAPEIFGHMQGLSIVEANLDLKGVNLDGQVGVIDFSLVAAVTDASSNANTNQLEKENRRLLDQKSFLEERNRQLEDRLKLRTDKLDVTDETKNNLESELKAAKIMIENLQEELNSVKIGAESDSKALNESFAVQKTGFKAKTDELTGEISDFEKRYSVLENQVKLETQERLELEKMLENEIKNKQQLELGIRMLERDAYEKQDTLEQLQKQLEDTRSINQRLFDEVREKNDRERERLRKLEESKQAISALRSENENIFTEHEKLKIQEADASDMKLRLESEIDDLKVQVLKYESDLNQETDRRKIAENEAKAAKMVAENLLKKTEHEGSKTLVSSLEAELAELKATVGDLESALTDMAAQLENAQLDRDDMKDLHESLTGHSWVDEKTVKICAKCTRDFTLKRRKHHCRNCGNVYCGSCSSNSMPLASNPKPVRVCDNCHVLLLARLS</sequence>
<dbReference type="Proteomes" id="UP000001307">
    <property type="component" value="Unassembled WGS sequence"/>
</dbReference>
<proteinExistence type="predicted"/>
<keyword evidence="3" id="KW-0862">Zinc</keyword>
<feature type="domain" description="RUN" evidence="9">
    <location>
        <begin position="153"/>
        <end position="288"/>
    </location>
</feature>
<dbReference type="InterPro" id="IPR011011">
    <property type="entry name" value="Znf_FYVE_PHD"/>
</dbReference>
<evidence type="ECO:0000259" key="9">
    <source>
        <dbReference type="PROSITE" id="PS50826"/>
    </source>
</evidence>
<evidence type="ECO:0000256" key="6">
    <source>
        <dbReference type="SAM" id="Coils"/>
    </source>
</evidence>
<name>E4X4V0_OIKDI</name>
<dbReference type="InterPro" id="IPR047335">
    <property type="entry name" value="RUFY1-3"/>
</dbReference>
<dbReference type="InterPro" id="IPR013083">
    <property type="entry name" value="Znf_RING/FYVE/PHD"/>
</dbReference>
<dbReference type="CDD" id="cd17681">
    <property type="entry name" value="RUN_RUFY1_like"/>
    <property type="match status" value="1"/>
</dbReference>
<dbReference type="GO" id="GO:0008270">
    <property type="term" value="F:zinc ion binding"/>
    <property type="evidence" value="ECO:0007669"/>
    <property type="project" value="UniProtKB-KW"/>
</dbReference>
<dbReference type="InterPro" id="IPR017455">
    <property type="entry name" value="Znf_FYVE-rel"/>
</dbReference>
<keyword evidence="1" id="KW-0479">Metal-binding</keyword>
<dbReference type="InParanoid" id="E4X4V0"/>
<dbReference type="AlphaFoldDB" id="E4X4V0"/>
<feature type="domain" description="FYVE-type" evidence="8">
    <location>
        <begin position="650"/>
        <end position="708"/>
    </location>
</feature>
<dbReference type="CDD" id="cd15721">
    <property type="entry name" value="FYVE_RUFY1_like"/>
    <property type="match status" value="1"/>
</dbReference>
<feature type="compositionally biased region" description="Polar residues" evidence="7">
    <location>
        <begin position="67"/>
        <end position="83"/>
    </location>
</feature>
<gene>
    <name evidence="10" type="ORF">GSOID_T00002172001</name>
</gene>
<dbReference type="PROSITE" id="PS50178">
    <property type="entry name" value="ZF_FYVE"/>
    <property type="match status" value="1"/>
</dbReference>
<keyword evidence="11" id="KW-1185">Reference proteome</keyword>
<dbReference type="InterPro" id="IPR037213">
    <property type="entry name" value="Run_dom_sf"/>
</dbReference>
<dbReference type="Pfam" id="PF01363">
    <property type="entry name" value="FYVE"/>
    <property type="match status" value="1"/>
</dbReference>
<evidence type="ECO:0000256" key="5">
    <source>
        <dbReference type="PROSITE-ProRule" id="PRU00091"/>
    </source>
</evidence>
<evidence type="ECO:0000259" key="8">
    <source>
        <dbReference type="PROSITE" id="PS50178"/>
    </source>
</evidence>
<dbReference type="Gene3D" id="1.20.58.900">
    <property type="match status" value="1"/>
</dbReference>
<accession>E4X4V0</accession>
<dbReference type="EMBL" id="FN653025">
    <property type="protein sequence ID" value="CBY18318.1"/>
    <property type="molecule type" value="Genomic_DNA"/>
</dbReference>
<dbReference type="InterPro" id="IPR004012">
    <property type="entry name" value="Run_dom"/>
</dbReference>
<protein>
    <recommendedName>
        <fullName evidence="12">FYVE-type domain-containing protein</fullName>
    </recommendedName>
</protein>
<evidence type="ECO:0000313" key="11">
    <source>
        <dbReference type="Proteomes" id="UP000001307"/>
    </source>
</evidence>
<feature type="compositionally biased region" description="Basic and acidic residues" evidence="7">
    <location>
        <begin position="30"/>
        <end position="66"/>
    </location>
</feature>
<dbReference type="SUPFAM" id="SSF140741">
    <property type="entry name" value="RUN domain-like"/>
    <property type="match status" value="1"/>
</dbReference>
<feature type="coiled-coil region" evidence="6">
    <location>
        <begin position="314"/>
        <end position="638"/>
    </location>
</feature>
<dbReference type="PANTHER" id="PTHR45956">
    <property type="entry name" value="RUN AND FYVE DOMAIN-CONTAINING PROTEIN 2-LIKE PROTEIN"/>
    <property type="match status" value="1"/>
</dbReference>
<dbReference type="PROSITE" id="PS50826">
    <property type="entry name" value="RUN"/>
    <property type="match status" value="1"/>
</dbReference>
<dbReference type="Pfam" id="PF02759">
    <property type="entry name" value="RUN"/>
    <property type="match status" value="1"/>
</dbReference>
<evidence type="ECO:0008006" key="12">
    <source>
        <dbReference type="Google" id="ProtNLM"/>
    </source>
</evidence>
<dbReference type="SMART" id="SM00593">
    <property type="entry name" value="RUN"/>
    <property type="match status" value="1"/>
</dbReference>
<dbReference type="SMART" id="SM00064">
    <property type="entry name" value="FYVE"/>
    <property type="match status" value="1"/>
</dbReference>
<reference evidence="10" key="1">
    <citation type="journal article" date="2010" name="Science">
        <title>Plasticity of animal genome architecture unmasked by rapid evolution of a pelagic tunicate.</title>
        <authorList>
            <person name="Denoeud F."/>
            <person name="Henriet S."/>
            <person name="Mungpakdee S."/>
            <person name="Aury J.M."/>
            <person name="Da Silva C."/>
            <person name="Brinkmann H."/>
            <person name="Mikhaleva J."/>
            <person name="Olsen L.C."/>
            <person name="Jubin C."/>
            <person name="Canestro C."/>
            <person name="Bouquet J.M."/>
            <person name="Danks G."/>
            <person name="Poulain J."/>
            <person name="Campsteijn C."/>
            <person name="Adamski M."/>
            <person name="Cross I."/>
            <person name="Yadetie F."/>
            <person name="Muffato M."/>
            <person name="Louis A."/>
            <person name="Butcher S."/>
            <person name="Tsagkogeorga G."/>
            <person name="Konrad A."/>
            <person name="Singh S."/>
            <person name="Jensen M.F."/>
            <person name="Cong E.H."/>
            <person name="Eikeseth-Otteraa H."/>
            <person name="Noel B."/>
            <person name="Anthouard V."/>
            <person name="Porcel B.M."/>
            <person name="Kachouri-Lafond R."/>
            <person name="Nishino A."/>
            <person name="Ugolini M."/>
            <person name="Chourrout P."/>
            <person name="Nishida H."/>
            <person name="Aasland R."/>
            <person name="Huzurbazar S."/>
            <person name="Westhof E."/>
            <person name="Delsuc F."/>
            <person name="Lehrach H."/>
            <person name="Reinhardt R."/>
            <person name="Weissenbach J."/>
            <person name="Roy S.W."/>
            <person name="Artiguenave F."/>
            <person name="Postlethwait J.H."/>
            <person name="Manak J.R."/>
            <person name="Thompson E.M."/>
            <person name="Jaillon O."/>
            <person name="Du Pasquier L."/>
            <person name="Boudinot P."/>
            <person name="Liberles D.A."/>
            <person name="Volff J.N."/>
            <person name="Philippe H."/>
            <person name="Lenhard B."/>
            <person name="Roest Crollius H."/>
            <person name="Wincker P."/>
            <person name="Chourrout D."/>
        </authorList>
    </citation>
    <scope>NUCLEOTIDE SEQUENCE [LARGE SCALE GENOMIC DNA]</scope>
</reference>